<organism evidence="1 2">
    <name type="scientific">Panagrolaimus sp. JU765</name>
    <dbReference type="NCBI Taxonomy" id="591449"/>
    <lineage>
        <taxon>Eukaryota</taxon>
        <taxon>Metazoa</taxon>
        <taxon>Ecdysozoa</taxon>
        <taxon>Nematoda</taxon>
        <taxon>Chromadorea</taxon>
        <taxon>Rhabditida</taxon>
        <taxon>Tylenchina</taxon>
        <taxon>Panagrolaimomorpha</taxon>
        <taxon>Panagrolaimoidea</taxon>
        <taxon>Panagrolaimidae</taxon>
        <taxon>Panagrolaimus</taxon>
    </lineage>
</organism>
<dbReference type="WBParaSite" id="JU765_v2.g3282.t1">
    <property type="protein sequence ID" value="JU765_v2.g3282.t1"/>
    <property type="gene ID" value="JU765_v2.g3282"/>
</dbReference>
<accession>A0AC34R4I3</accession>
<evidence type="ECO:0000313" key="1">
    <source>
        <dbReference type="Proteomes" id="UP000887576"/>
    </source>
</evidence>
<evidence type="ECO:0000313" key="2">
    <source>
        <dbReference type="WBParaSite" id="JU765_v2.g3282.t1"/>
    </source>
</evidence>
<dbReference type="Proteomes" id="UP000887576">
    <property type="component" value="Unplaced"/>
</dbReference>
<name>A0AC34R4I3_9BILA</name>
<sequence>MTEVYKRPSDATALVALHPAKRGRYDNVVAVRPEEQYGPRRHSNLQSPIMLLTGHEGEIYTARFSPDGKYLASAGFDMKILFWNTFGDCENFSHIKGHKGAILDIQFSLDETHLYSASTDKTLRAWDLETGKCVRNFKSHTEIINSCHPARRGPPLVLSGGDDGMVFVHDLRKKEPVIAISNYENFQILAVSFNDSSDIAFGAGIDNCIHAWDLRKSQIVYSLGGHTDSVTGLSLSPKGESLLSNSMDCTARVWDVRPFGNDDRLKGVYGGHQHNFEKNLLKCAWSADSKWVTCGSSDCFSYVWDVKSKNIVYKLPGHQGSVNAVDFHPSESIILSASSDKQIYLGELEP</sequence>
<protein>
    <submittedName>
        <fullName evidence="2">U5 small nuclear ribonucleoprotein 40 kDa protein</fullName>
    </submittedName>
</protein>
<reference evidence="2" key="1">
    <citation type="submission" date="2022-11" db="UniProtKB">
        <authorList>
            <consortium name="WormBaseParasite"/>
        </authorList>
    </citation>
    <scope>IDENTIFICATION</scope>
</reference>
<proteinExistence type="predicted"/>